<dbReference type="EMBL" id="JARK01001340">
    <property type="protein sequence ID" value="EYC31541.1"/>
    <property type="molecule type" value="Genomic_DNA"/>
</dbReference>
<evidence type="ECO:0000313" key="2">
    <source>
        <dbReference type="Proteomes" id="UP000024635"/>
    </source>
</evidence>
<accession>A0A016VW85</accession>
<proteinExistence type="predicted"/>
<keyword evidence="2" id="KW-1185">Reference proteome</keyword>
<comment type="caution">
    <text evidence="1">The sequence shown here is derived from an EMBL/GenBank/DDBJ whole genome shotgun (WGS) entry which is preliminary data.</text>
</comment>
<organism evidence="1 2">
    <name type="scientific">Ancylostoma ceylanicum</name>
    <dbReference type="NCBI Taxonomy" id="53326"/>
    <lineage>
        <taxon>Eukaryota</taxon>
        <taxon>Metazoa</taxon>
        <taxon>Ecdysozoa</taxon>
        <taxon>Nematoda</taxon>
        <taxon>Chromadorea</taxon>
        <taxon>Rhabditida</taxon>
        <taxon>Rhabditina</taxon>
        <taxon>Rhabditomorpha</taxon>
        <taxon>Strongyloidea</taxon>
        <taxon>Ancylostomatidae</taxon>
        <taxon>Ancylostomatinae</taxon>
        <taxon>Ancylostoma</taxon>
    </lineage>
</organism>
<evidence type="ECO:0000313" key="1">
    <source>
        <dbReference type="EMBL" id="EYC31541.1"/>
    </source>
</evidence>
<dbReference type="AlphaFoldDB" id="A0A016VW85"/>
<gene>
    <name evidence="1" type="primary">Acey_s0004.g2207</name>
    <name evidence="1" type="ORF">Y032_0004g2207</name>
</gene>
<dbReference type="Proteomes" id="UP000024635">
    <property type="component" value="Unassembled WGS sequence"/>
</dbReference>
<sequence length="113" mass="13055">MVTAAPLNLKTPERMPHLSRINRNAHAPHLHPPQQPSTDGFRRLHVFQCLDQLPSRVHTFEGCSRDTHMDRPITAHQRTYCHAARGMRGVVTKLWSLPLRNADGKTKFRKYQL</sequence>
<protein>
    <submittedName>
        <fullName evidence="1">Uncharacterized protein</fullName>
    </submittedName>
</protein>
<reference evidence="2" key="1">
    <citation type="journal article" date="2015" name="Nat. Genet.">
        <title>The genome and transcriptome of the zoonotic hookworm Ancylostoma ceylanicum identify infection-specific gene families.</title>
        <authorList>
            <person name="Schwarz E.M."/>
            <person name="Hu Y."/>
            <person name="Antoshechkin I."/>
            <person name="Miller M.M."/>
            <person name="Sternberg P.W."/>
            <person name="Aroian R.V."/>
        </authorList>
    </citation>
    <scope>NUCLEOTIDE SEQUENCE</scope>
    <source>
        <strain evidence="2">HY135</strain>
    </source>
</reference>
<name>A0A016VW85_9BILA</name>